<accession>A0A2S2PGB9</accession>
<reference evidence="1" key="1">
    <citation type="submission" date="2018-04" db="EMBL/GenBank/DDBJ databases">
        <title>Transcriptome of Schizaphis graminum biotype I.</title>
        <authorList>
            <person name="Scully E.D."/>
            <person name="Geib S.M."/>
            <person name="Palmer N.A."/>
            <person name="Koch K."/>
            <person name="Bradshaw J."/>
            <person name="Heng-Moss T."/>
            <person name="Sarath G."/>
        </authorList>
    </citation>
    <scope>NUCLEOTIDE SEQUENCE</scope>
</reference>
<dbReference type="EMBL" id="GGMR01015871">
    <property type="protein sequence ID" value="MBY28490.1"/>
    <property type="molecule type" value="Transcribed_RNA"/>
</dbReference>
<evidence type="ECO:0000313" key="1">
    <source>
        <dbReference type="EMBL" id="MBY28490.1"/>
    </source>
</evidence>
<protein>
    <recommendedName>
        <fullName evidence="2">RNA-directed DNA polymerase</fullName>
    </recommendedName>
</protein>
<gene>
    <name evidence="1" type="ORF">g.114571</name>
</gene>
<sequence>MFGFLKRNCSEFKDLTCLKTLYFSLIRLLVEYGSIIWSPYQTGLITKLIQKRFLHMMRYKLGKIYTPTVELAKELDLQFQADRRFNNDIFFLYKLLNNQIYCPKLLEKIPLNVPLHTLQLQTPFMYNPKS</sequence>
<organism evidence="1">
    <name type="scientific">Schizaphis graminum</name>
    <name type="common">Green bug aphid</name>
    <dbReference type="NCBI Taxonomy" id="13262"/>
    <lineage>
        <taxon>Eukaryota</taxon>
        <taxon>Metazoa</taxon>
        <taxon>Ecdysozoa</taxon>
        <taxon>Arthropoda</taxon>
        <taxon>Hexapoda</taxon>
        <taxon>Insecta</taxon>
        <taxon>Pterygota</taxon>
        <taxon>Neoptera</taxon>
        <taxon>Paraneoptera</taxon>
        <taxon>Hemiptera</taxon>
        <taxon>Sternorrhyncha</taxon>
        <taxon>Aphidomorpha</taxon>
        <taxon>Aphidoidea</taxon>
        <taxon>Aphididae</taxon>
        <taxon>Aphidini</taxon>
        <taxon>Schizaphis</taxon>
    </lineage>
</organism>
<dbReference type="AlphaFoldDB" id="A0A2S2PGB9"/>
<evidence type="ECO:0008006" key="2">
    <source>
        <dbReference type="Google" id="ProtNLM"/>
    </source>
</evidence>
<proteinExistence type="predicted"/>
<name>A0A2S2PGB9_SCHGA</name>